<evidence type="ECO:0000313" key="4">
    <source>
        <dbReference type="Proteomes" id="UP000015100"/>
    </source>
</evidence>
<keyword evidence="2" id="KW-0812">Transmembrane</keyword>
<dbReference type="EMBL" id="AQGS01000095">
    <property type="protein sequence ID" value="EPS42975.1"/>
    <property type="molecule type" value="Genomic_DNA"/>
</dbReference>
<protein>
    <submittedName>
        <fullName evidence="3">Uncharacterized protein</fullName>
    </submittedName>
</protein>
<accession>S8AJ13</accession>
<sequence length="172" mass="18356">MLNKQISDSVDNILEKRPLHILIATPIFIITENDLRAASSIPTPTDTMEKSKSHVTGLKIGIALAVSVPSIAILAFVSRVFICRPKKVPFDTESGANAGFELGGVRRRRGSQCGDDDDSVLAEPPPPYAPREAGLPSGNGGSGGVDQNQRAELNRPAPAYHLRQSMPVFLGS</sequence>
<proteinExistence type="predicted"/>
<gene>
    <name evidence="3" type="ORF">H072_3058</name>
</gene>
<keyword evidence="4" id="KW-1185">Reference proteome</keyword>
<name>S8AJ13_DACHA</name>
<keyword evidence="2" id="KW-1133">Transmembrane helix</keyword>
<dbReference type="Proteomes" id="UP000015100">
    <property type="component" value="Unassembled WGS sequence"/>
</dbReference>
<evidence type="ECO:0000256" key="2">
    <source>
        <dbReference type="SAM" id="Phobius"/>
    </source>
</evidence>
<keyword evidence="2" id="KW-0472">Membrane</keyword>
<dbReference type="HOGENOM" id="CLU_1555195_0_0_1"/>
<reference evidence="4" key="2">
    <citation type="submission" date="2013-04" db="EMBL/GenBank/DDBJ databases">
        <title>Genomic mechanisms accounting for the adaptation to parasitism in nematode-trapping fungi.</title>
        <authorList>
            <person name="Ahren D.G."/>
        </authorList>
    </citation>
    <scope>NUCLEOTIDE SEQUENCE [LARGE SCALE GENOMIC DNA]</scope>
    <source>
        <strain evidence="4">CBS 200.50</strain>
    </source>
</reference>
<comment type="caution">
    <text evidence="3">The sequence shown here is derived from an EMBL/GenBank/DDBJ whole genome shotgun (WGS) entry which is preliminary data.</text>
</comment>
<feature type="region of interest" description="Disordered" evidence="1">
    <location>
        <begin position="106"/>
        <end position="159"/>
    </location>
</feature>
<organism evidence="3 4">
    <name type="scientific">Dactylellina haptotyla (strain CBS 200.50)</name>
    <name type="common">Nematode-trapping fungus</name>
    <name type="synonym">Monacrosporium haptotylum</name>
    <dbReference type="NCBI Taxonomy" id="1284197"/>
    <lineage>
        <taxon>Eukaryota</taxon>
        <taxon>Fungi</taxon>
        <taxon>Dikarya</taxon>
        <taxon>Ascomycota</taxon>
        <taxon>Pezizomycotina</taxon>
        <taxon>Orbiliomycetes</taxon>
        <taxon>Orbiliales</taxon>
        <taxon>Orbiliaceae</taxon>
        <taxon>Dactylellina</taxon>
    </lineage>
</organism>
<feature type="transmembrane region" description="Helical" evidence="2">
    <location>
        <begin position="60"/>
        <end position="82"/>
    </location>
</feature>
<evidence type="ECO:0000256" key="1">
    <source>
        <dbReference type="SAM" id="MobiDB-lite"/>
    </source>
</evidence>
<reference evidence="3 4" key="1">
    <citation type="journal article" date="2013" name="PLoS Genet.">
        <title>Genomic mechanisms accounting for the adaptation to parasitism in nematode-trapping fungi.</title>
        <authorList>
            <person name="Meerupati T."/>
            <person name="Andersson K.M."/>
            <person name="Friman E."/>
            <person name="Kumar D."/>
            <person name="Tunlid A."/>
            <person name="Ahren D."/>
        </authorList>
    </citation>
    <scope>NUCLEOTIDE SEQUENCE [LARGE SCALE GENOMIC DNA]</scope>
    <source>
        <strain evidence="3 4">CBS 200.50</strain>
    </source>
</reference>
<dbReference type="AlphaFoldDB" id="S8AJ13"/>
<evidence type="ECO:0000313" key="3">
    <source>
        <dbReference type="EMBL" id="EPS42975.1"/>
    </source>
</evidence>